<sequence>MGQNKYGDLYQYGTGGALDIFHGQAGESSSVLLENCTFVANVASQAGGAVHLGVLGTRIPTLTGKITNLEETPPTIRVSKSMFRENYAAYGGGIRLLGGGNTTLHGCSFLANVVRYNGSAISLHIRSVDERRSISESAEYLERDKENDDFFDISTTLMMDGCTFSGNIAGSYILKYNGFGTVSIVLHPEHLANIAVLRSVFNRNQVMTTCMVKAVVLTHASFILSRRALSHQHNNVGSSSL</sequence>
<evidence type="ECO:0000313" key="2">
    <source>
        <dbReference type="Proteomes" id="UP001190700"/>
    </source>
</evidence>
<dbReference type="Proteomes" id="UP001190700">
    <property type="component" value="Unassembled WGS sequence"/>
</dbReference>
<dbReference type="SUPFAM" id="SSF51126">
    <property type="entry name" value="Pectin lyase-like"/>
    <property type="match status" value="1"/>
</dbReference>
<accession>A0AAE0GBJ1</accession>
<evidence type="ECO:0008006" key="3">
    <source>
        <dbReference type="Google" id="ProtNLM"/>
    </source>
</evidence>
<organism evidence="1 2">
    <name type="scientific">Cymbomonas tetramitiformis</name>
    <dbReference type="NCBI Taxonomy" id="36881"/>
    <lineage>
        <taxon>Eukaryota</taxon>
        <taxon>Viridiplantae</taxon>
        <taxon>Chlorophyta</taxon>
        <taxon>Pyramimonadophyceae</taxon>
        <taxon>Pyramimonadales</taxon>
        <taxon>Pyramimonadaceae</taxon>
        <taxon>Cymbomonas</taxon>
    </lineage>
</organism>
<proteinExistence type="predicted"/>
<dbReference type="AlphaFoldDB" id="A0AAE0GBJ1"/>
<dbReference type="EMBL" id="LGRX02007411">
    <property type="protein sequence ID" value="KAK3275064.1"/>
    <property type="molecule type" value="Genomic_DNA"/>
</dbReference>
<gene>
    <name evidence="1" type="ORF">CYMTET_16787</name>
</gene>
<reference evidence="1 2" key="1">
    <citation type="journal article" date="2015" name="Genome Biol. Evol.">
        <title>Comparative Genomics of a Bacterivorous Green Alga Reveals Evolutionary Causalities and Consequences of Phago-Mixotrophic Mode of Nutrition.</title>
        <authorList>
            <person name="Burns J.A."/>
            <person name="Paasch A."/>
            <person name="Narechania A."/>
            <person name="Kim E."/>
        </authorList>
    </citation>
    <scope>NUCLEOTIDE SEQUENCE [LARGE SCALE GENOMIC DNA]</scope>
    <source>
        <strain evidence="1 2">PLY_AMNH</strain>
    </source>
</reference>
<evidence type="ECO:0000313" key="1">
    <source>
        <dbReference type="EMBL" id="KAK3275064.1"/>
    </source>
</evidence>
<protein>
    <recommendedName>
        <fullName evidence="3">Right handed beta helix domain-containing protein</fullName>
    </recommendedName>
</protein>
<name>A0AAE0GBJ1_9CHLO</name>
<dbReference type="InterPro" id="IPR011050">
    <property type="entry name" value="Pectin_lyase_fold/virulence"/>
</dbReference>
<comment type="caution">
    <text evidence="1">The sequence shown here is derived from an EMBL/GenBank/DDBJ whole genome shotgun (WGS) entry which is preliminary data.</text>
</comment>
<keyword evidence="2" id="KW-1185">Reference proteome</keyword>